<reference evidence="1 2" key="1">
    <citation type="submission" date="2020-01" db="EMBL/GenBank/DDBJ databases">
        <authorList>
            <consortium name="DOE Joint Genome Institute"/>
            <person name="Haridas S."/>
            <person name="Albert R."/>
            <person name="Binder M."/>
            <person name="Bloem J."/>
            <person name="Labutti K."/>
            <person name="Salamov A."/>
            <person name="Andreopoulos B."/>
            <person name="Baker S.E."/>
            <person name="Barry K."/>
            <person name="Bills G."/>
            <person name="Bluhm B.H."/>
            <person name="Cannon C."/>
            <person name="Castanera R."/>
            <person name="Culley D.E."/>
            <person name="Daum C."/>
            <person name="Ezra D."/>
            <person name="Gonzalez J.B."/>
            <person name="Henrissat B."/>
            <person name="Kuo A."/>
            <person name="Liang C."/>
            <person name="Lipzen A."/>
            <person name="Lutzoni F."/>
            <person name="Magnuson J."/>
            <person name="Mondo S."/>
            <person name="Nolan M."/>
            <person name="Ohm R."/>
            <person name="Pangilinan J."/>
            <person name="Park H.-J.H."/>
            <person name="Ramirez L."/>
            <person name="Alfaro M."/>
            <person name="Sun H."/>
            <person name="Tritt A."/>
            <person name="Yoshinaga Y."/>
            <person name="Zwiers L.-H.L."/>
            <person name="Turgeon B.G."/>
            <person name="Goodwin S.B."/>
            <person name="Spatafora J.W."/>
            <person name="Crous P.W."/>
            <person name="Grigoriev I.V."/>
        </authorList>
    </citation>
    <scope>NUCLEOTIDE SEQUENCE [LARGE SCALE GENOMIC DNA]</scope>
    <source>
        <strain evidence="1 2">CBS 611.86</strain>
    </source>
</reference>
<comment type="caution">
    <text evidence="1">The sequence shown here is derived from an EMBL/GenBank/DDBJ whole genome shotgun (WGS) entry which is preliminary data.</text>
</comment>
<dbReference type="EMBL" id="JAADJZ010000035">
    <property type="protein sequence ID" value="KAF2865247.1"/>
    <property type="molecule type" value="Genomic_DNA"/>
</dbReference>
<sequence>MTSCSFGVSRVSTLVGAYGSNPHLTTGCNTISIRNHHNASSLPSGEGPLPIFDYLRTFRLLVGGMTLHSILPSFTPPIIEITTRAQARSSSLPQN</sequence>
<evidence type="ECO:0000313" key="1">
    <source>
        <dbReference type="EMBL" id="KAF2865247.1"/>
    </source>
</evidence>
<accession>A0A7C8I601</accession>
<dbReference type="AlphaFoldDB" id="A0A7C8I601"/>
<organism evidence="1 2">
    <name type="scientific">Massariosphaeria phaeospora</name>
    <dbReference type="NCBI Taxonomy" id="100035"/>
    <lineage>
        <taxon>Eukaryota</taxon>
        <taxon>Fungi</taxon>
        <taxon>Dikarya</taxon>
        <taxon>Ascomycota</taxon>
        <taxon>Pezizomycotina</taxon>
        <taxon>Dothideomycetes</taxon>
        <taxon>Pleosporomycetidae</taxon>
        <taxon>Pleosporales</taxon>
        <taxon>Pleosporales incertae sedis</taxon>
        <taxon>Massariosphaeria</taxon>
    </lineage>
</organism>
<gene>
    <name evidence="1" type="ORF">BDV95DRAFT_260254</name>
</gene>
<dbReference type="Proteomes" id="UP000481861">
    <property type="component" value="Unassembled WGS sequence"/>
</dbReference>
<evidence type="ECO:0000313" key="2">
    <source>
        <dbReference type="Proteomes" id="UP000481861"/>
    </source>
</evidence>
<keyword evidence="2" id="KW-1185">Reference proteome</keyword>
<protein>
    <submittedName>
        <fullName evidence="1">Uncharacterized protein</fullName>
    </submittedName>
</protein>
<proteinExistence type="predicted"/>
<name>A0A7C8I601_9PLEO</name>